<dbReference type="Gene3D" id="3.30.565.60">
    <property type="match status" value="1"/>
</dbReference>
<dbReference type="AlphaFoldDB" id="A0A7D9EXJ9"/>
<organism evidence="1 2">
    <name type="scientific">Paramuricea clavata</name>
    <name type="common">Red gorgonian</name>
    <name type="synonym">Violescent sea-whip</name>
    <dbReference type="NCBI Taxonomy" id="317549"/>
    <lineage>
        <taxon>Eukaryota</taxon>
        <taxon>Metazoa</taxon>
        <taxon>Cnidaria</taxon>
        <taxon>Anthozoa</taxon>
        <taxon>Octocorallia</taxon>
        <taxon>Malacalcyonacea</taxon>
        <taxon>Plexauridae</taxon>
        <taxon>Paramuricea</taxon>
    </lineage>
</organism>
<evidence type="ECO:0000313" key="2">
    <source>
        <dbReference type="Proteomes" id="UP001152795"/>
    </source>
</evidence>
<dbReference type="Pfam" id="PF13749">
    <property type="entry name" value="HATPase_c_4"/>
    <property type="match status" value="1"/>
</dbReference>
<dbReference type="Proteomes" id="UP001152795">
    <property type="component" value="Unassembled WGS sequence"/>
</dbReference>
<keyword evidence="2" id="KW-1185">Reference proteome</keyword>
<protein>
    <submittedName>
        <fullName evidence="1">Uncharacterized protein</fullName>
    </submittedName>
</protein>
<sequence>DGQLKPIYTPKNVALLMFNRVPHEYFPGALIEVTQFTRDNEVIVGSEKKFEGPLQDQIKQCMEYVFSTTNKMKSASLVTYPHKALREAIVSAVYHRGYEPENSSSTKVSIRPHCLEITSYPGPNPSLKQEEFTRGSVIPPVQARNRRIGEFLRQLNLAEARGTGVETIFRTMEKNDNPTPTFQFSNDYFRVTLPAHPKFKAAMLLKDVEEKEASGNQLEASEILQKAFDEDPAIISQHLIQKLITLLDNNCEHPNVKKYGTYIDAATKERCALLPELQKWLRNKKNARDNISLGVSLVKKVIKADADADDLLGVTAFVYELYTERTVEMRKLVLESNQAAHQLLEAYGPSLVSQHGILAFHFASIKYQIYKIKTHKKDVRYIRRNSAILKYLTDARDLLENAVTMSSGKEDPKLFAEQQRQLGYILSHLYRFGRRLIVHAMEQTSLKIPDSFSVKFEFKLRRRSYYGCAKINLPQEGWKRSSYKPYRYAGFNIPIRSVENNSVHGSTLNRESGKLDVLIGIDHATMHIGWIVFEPENLLSDQKQVMAHGELGRHLRRLNQDPLENFFGTDGKKQVLPTIVHKFSRELSTASKKNRKYFK</sequence>
<dbReference type="PANTHER" id="PTHR30595">
    <property type="entry name" value="GLPR-RELATED TRANSCRIPTIONAL REPRESSOR"/>
    <property type="match status" value="1"/>
</dbReference>
<dbReference type="EMBL" id="CACRXK020009642">
    <property type="protein sequence ID" value="CAB4017650.1"/>
    <property type="molecule type" value="Genomic_DNA"/>
</dbReference>
<accession>A0A7D9EXJ9</accession>
<gene>
    <name evidence="1" type="ORF">PACLA_8A079333</name>
</gene>
<dbReference type="PANTHER" id="PTHR30595:SF6">
    <property type="entry name" value="SCHLAFEN ALBA-2 DOMAIN-CONTAINING PROTEIN"/>
    <property type="match status" value="1"/>
</dbReference>
<dbReference type="InterPro" id="IPR038475">
    <property type="entry name" value="RecG_C_sf"/>
</dbReference>
<proteinExistence type="predicted"/>
<reference evidence="1" key="1">
    <citation type="submission" date="2020-04" db="EMBL/GenBank/DDBJ databases">
        <authorList>
            <person name="Alioto T."/>
            <person name="Alioto T."/>
            <person name="Gomez Garrido J."/>
        </authorList>
    </citation>
    <scope>NUCLEOTIDE SEQUENCE</scope>
    <source>
        <strain evidence="1">A484AB</strain>
    </source>
</reference>
<name>A0A7D9EXJ9_PARCT</name>
<dbReference type="OrthoDB" id="5948362at2759"/>
<evidence type="ECO:0000313" key="1">
    <source>
        <dbReference type="EMBL" id="CAB4017650.1"/>
    </source>
</evidence>
<feature type="non-terminal residue" evidence="1">
    <location>
        <position position="1"/>
    </location>
</feature>
<feature type="non-terminal residue" evidence="1">
    <location>
        <position position="599"/>
    </location>
</feature>
<comment type="caution">
    <text evidence="1">The sequence shown here is derived from an EMBL/GenBank/DDBJ whole genome shotgun (WGS) entry which is preliminary data.</text>
</comment>